<evidence type="ECO:0000256" key="6">
    <source>
        <dbReference type="ARBA" id="ARBA00022795"/>
    </source>
</evidence>
<dbReference type="PROSITE" id="PS01060">
    <property type="entry name" value="FLIP_1"/>
    <property type="match status" value="1"/>
</dbReference>
<evidence type="ECO:0000256" key="4">
    <source>
        <dbReference type="ARBA" id="ARBA00022475"/>
    </source>
</evidence>
<keyword evidence="10" id="KW-0975">Bacterial flagellum</keyword>
<keyword evidence="14" id="KW-1185">Reference proteome</keyword>
<keyword evidence="5 12" id="KW-0812">Transmembrane</keyword>
<comment type="caution">
    <text evidence="13">The sequence shown here is derived from an EMBL/GenBank/DDBJ whole genome shotgun (WGS) entry which is preliminary data.</text>
</comment>
<dbReference type="NCBIfam" id="NF009438">
    <property type="entry name" value="PRK12797.1"/>
    <property type="match status" value="1"/>
</dbReference>
<keyword evidence="8 12" id="KW-1133">Transmembrane helix</keyword>
<protein>
    <recommendedName>
        <fullName evidence="2 12">Flagellar biosynthetic protein FliP</fullName>
    </recommendedName>
</protein>
<evidence type="ECO:0000256" key="8">
    <source>
        <dbReference type="ARBA" id="ARBA00022989"/>
    </source>
</evidence>
<dbReference type="InterPro" id="IPR005838">
    <property type="entry name" value="T3SS_IM_P"/>
</dbReference>
<gene>
    <name evidence="13" type="primary">fliP_1</name>
    <name evidence="12" type="synonym">fliP</name>
    <name evidence="13" type="ORF">BGCPKDLD_2921</name>
</gene>
<feature type="transmembrane region" description="Helical" evidence="12">
    <location>
        <begin position="75"/>
        <end position="96"/>
    </location>
</feature>
<dbReference type="EMBL" id="BPRE01000008">
    <property type="protein sequence ID" value="GJE76329.1"/>
    <property type="molecule type" value="Genomic_DNA"/>
</dbReference>
<dbReference type="PROSITE" id="PS01061">
    <property type="entry name" value="FLIP_2"/>
    <property type="match status" value="1"/>
</dbReference>
<dbReference type="PRINTS" id="PR00951">
    <property type="entry name" value="FLGBIOSNFLIP"/>
</dbReference>
<keyword evidence="7 12" id="KW-0653">Protein transport</keyword>
<accession>A0ABQ4UY94</accession>
<dbReference type="Proteomes" id="UP001055093">
    <property type="component" value="Unassembled WGS sequence"/>
</dbReference>
<comment type="function">
    <text evidence="12">Plays a role in the flagellum-specific transport system.</text>
</comment>
<keyword evidence="11 12" id="KW-1006">Bacterial flagellum protein export</keyword>
<evidence type="ECO:0000313" key="13">
    <source>
        <dbReference type="EMBL" id="GJE76329.1"/>
    </source>
</evidence>
<sequence length="277" mass="29824">MAAACPKNGSSPTRAGFQRLGRSIPTVFGAFGIVGLTATAALAQGSAPAGVTGVPGLDALLPPGNGAASGRIIQLVALLTVLSLAPGLLVMVTSFTRFAVAFSFLRSGLGLQSTPANLFLVSLALFMTFYVMAPTFDRAWNEGVKPLQENRIGEEEALAKIVEPFREFMTQHVRPKDLKTFTDLASRNFPKAEAGDKIDLRILIPAFMISELRRGFEIGFLIVLPFLVIDIIVSTIVMSMGMMMLPPTVISLPFKVLFFILIDGWNLLVSGLVRSFF</sequence>
<comment type="caution">
    <text evidence="12">Lacks conserved residue(s) required for the propagation of feature annotation.</text>
</comment>
<evidence type="ECO:0000256" key="10">
    <source>
        <dbReference type="ARBA" id="ARBA00023143"/>
    </source>
</evidence>
<feature type="transmembrane region" description="Helical" evidence="12">
    <location>
        <begin position="252"/>
        <end position="273"/>
    </location>
</feature>
<evidence type="ECO:0000256" key="2">
    <source>
        <dbReference type="ARBA" id="ARBA00021714"/>
    </source>
</evidence>
<dbReference type="PANTHER" id="PTHR30587">
    <property type="entry name" value="FLAGELLAR BIOSYNTHETIC PROTEIN FLIP"/>
    <property type="match status" value="1"/>
</dbReference>
<evidence type="ECO:0000313" key="14">
    <source>
        <dbReference type="Proteomes" id="UP001055093"/>
    </source>
</evidence>
<evidence type="ECO:0000256" key="7">
    <source>
        <dbReference type="ARBA" id="ARBA00022927"/>
    </source>
</evidence>
<reference evidence="13" key="1">
    <citation type="journal article" date="2021" name="Front. Microbiol.">
        <title>Comprehensive Comparative Genomics and Phenotyping of Methylobacterium Species.</title>
        <authorList>
            <person name="Alessa O."/>
            <person name="Ogura Y."/>
            <person name="Fujitani Y."/>
            <person name="Takami H."/>
            <person name="Hayashi T."/>
            <person name="Sahin N."/>
            <person name="Tani A."/>
        </authorList>
    </citation>
    <scope>NUCLEOTIDE SEQUENCE</scope>
    <source>
        <strain evidence="13">DSM 14458</strain>
    </source>
</reference>
<comment type="subcellular location">
    <subcellularLocation>
        <location evidence="12">Cell membrane</location>
        <topology evidence="12">Multi-pass membrane protein</topology>
    </subcellularLocation>
    <subcellularLocation>
        <location evidence="12">Bacterial flagellum basal body</location>
    </subcellularLocation>
</comment>
<keyword evidence="13" id="KW-0969">Cilium</keyword>
<evidence type="ECO:0000256" key="1">
    <source>
        <dbReference type="ARBA" id="ARBA00006257"/>
    </source>
</evidence>
<name>A0ABQ4UY94_9HYPH</name>
<dbReference type="InterPro" id="IPR005837">
    <property type="entry name" value="FliP"/>
</dbReference>
<keyword evidence="13" id="KW-0966">Cell projection</keyword>
<dbReference type="Pfam" id="PF00813">
    <property type="entry name" value="FliP"/>
    <property type="match status" value="1"/>
</dbReference>
<keyword evidence="3 12" id="KW-0813">Transport</keyword>
<proteinExistence type="inferred from homology"/>
<evidence type="ECO:0000256" key="5">
    <source>
        <dbReference type="ARBA" id="ARBA00022692"/>
    </source>
</evidence>
<dbReference type="PRINTS" id="PR01302">
    <property type="entry name" value="TYPE3IMPPROT"/>
</dbReference>
<keyword evidence="6 12" id="KW-1005">Bacterial flagellum biogenesis</keyword>
<keyword evidence="9 12" id="KW-0472">Membrane</keyword>
<keyword evidence="13" id="KW-0282">Flagellum</keyword>
<keyword evidence="4 12" id="KW-1003">Cell membrane</keyword>
<evidence type="ECO:0000256" key="3">
    <source>
        <dbReference type="ARBA" id="ARBA00022448"/>
    </source>
</evidence>
<evidence type="ECO:0000256" key="12">
    <source>
        <dbReference type="RuleBase" id="RU362069"/>
    </source>
</evidence>
<feature type="transmembrane region" description="Helical" evidence="12">
    <location>
        <begin position="218"/>
        <end position="240"/>
    </location>
</feature>
<dbReference type="PANTHER" id="PTHR30587:SF0">
    <property type="entry name" value="FLAGELLAR BIOSYNTHETIC PROTEIN FLIP"/>
    <property type="match status" value="1"/>
</dbReference>
<evidence type="ECO:0000256" key="11">
    <source>
        <dbReference type="ARBA" id="ARBA00023225"/>
    </source>
</evidence>
<reference evidence="13" key="2">
    <citation type="submission" date="2021-08" db="EMBL/GenBank/DDBJ databases">
        <authorList>
            <person name="Tani A."/>
            <person name="Ola A."/>
            <person name="Ogura Y."/>
            <person name="Katsura K."/>
            <person name="Hayashi T."/>
        </authorList>
    </citation>
    <scope>NUCLEOTIDE SEQUENCE</scope>
    <source>
        <strain evidence="13">DSM 14458</strain>
    </source>
</reference>
<organism evidence="13 14">
    <name type="scientific">Methylorubrum suomiense</name>
    <dbReference type="NCBI Taxonomy" id="144191"/>
    <lineage>
        <taxon>Bacteria</taxon>
        <taxon>Pseudomonadati</taxon>
        <taxon>Pseudomonadota</taxon>
        <taxon>Alphaproteobacteria</taxon>
        <taxon>Hyphomicrobiales</taxon>
        <taxon>Methylobacteriaceae</taxon>
        <taxon>Methylorubrum</taxon>
    </lineage>
</organism>
<dbReference type="NCBIfam" id="TIGR01103">
    <property type="entry name" value="fliP"/>
    <property type="match status" value="1"/>
</dbReference>
<comment type="similarity">
    <text evidence="1 12">Belongs to the FliP/MopC/SpaP family.</text>
</comment>
<evidence type="ECO:0000256" key="9">
    <source>
        <dbReference type="ARBA" id="ARBA00023136"/>
    </source>
</evidence>